<feature type="region of interest" description="Disordered" evidence="1">
    <location>
        <begin position="230"/>
        <end position="287"/>
    </location>
</feature>
<feature type="compositionally biased region" description="Polar residues" evidence="1">
    <location>
        <begin position="239"/>
        <end position="269"/>
    </location>
</feature>
<name>A0A8X6HQW2_TRICU</name>
<reference evidence="2" key="1">
    <citation type="submission" date="2020-07" db="EMBL/GenBank/DDBJ databases">
        <title>Multicomponent nature underlies the extraordinary mechanical properties of spider dragline silk.</title>
        <authorList>
            <person name="Kono N."/>
            <person name="Nakamura H."/>
            <person name="Mori M."/>
            <person name="Yoshida Y."/>
            <person name="Ohtoshi R."/>
            <person name="Malay A.D."/>
            <person name="Moran D.A.P."/>
            <person name="Tomita M."/>
            <person name="Numata K."/>
            <person name="Arakawa K."/>
        </authorList>
    </citation>
    <scope>NUCLEOTIDE SEQUENCE</scope>
</reference>
<gene>
    <name evidence="2" type="primary">AVEN_57821_1</name>
    <name evidence="2" type="ORF">TNCT_452641</name>
</gene>
<proteinExistence type="predicted"/>
<organism evidence="2 3">
    <name type="scientific">Trichonephila clavata</name>
    <name type="common">Joro spider</name>
    <name type="synonym">Nephila clavata</name>
    <dbReference type="NCBI Taxonomy" id="2740835"/>
    <lineage>
        <taxon>Eukaryota</taxon>
        <taxon>Metazoa</taxon>
        <taxon>Ecdysozoa</taxon>
        <taxon>Arthropoda</taxon>
        <taxon>Chelicerata</taxon>
        <taxon>Arachnida</taxon>
        <taxon>Araneae</taxon>
        <taxon>Araneomorphae</taxon>
        <taxon>Entelegynae</taxon>
        <taxon>Araneoidea</taxon>
        <taxon>Nephilidae</taxon>
        <taxon>Trichonephila</taxon>
    </lineage>
</organism>
<protein>
    <submittedName>
        <fullName evidence="2">Uncharacterized protein</fullName>
    </submittedName>
</protein>
<sequence length="332" mass="37427">MEVGDLAKDVFLYVWFRNKIVEELPTLSVDPILEAFVEKLRDVVLVETYVTMKQWMKFLRKHSERMISSPTLYAKYVIFACYLVNKQYENGFECFLRVVTLVAEFALYSKTKGHPEFTQVSSDIFDAFYAKEIKEKFKSQGNWKKFKQHVGRRESLNQAEDVNKAIDDGMLPSDILSNVIGMSPTKSPVIGGCSINDIKRETVESHQQTLELVETIASVLENFQNPTTEEKAVEMEQESLISSDVSQDQESAAGNSQDQESAAGNSQDQESAAGKESGEGETDLLRNSSNMIKQARRKLMEALADVPALTSLIRYVLMQQPEAKGKSHQPEA</sequence>
<comment type="caution">
    <text evidence="2">The sequence shown here is derived from an EMBL/GenBank/DDBJ whole genome shotgun (WGS) entry which is preliminary data.</text>
</comment>
<evidence type="ECO:0000256" key="1">
    <source>
        <dbReference type="SAM" id="MobiDB-lite"/>
    </source>
</evidence>
<evidence type="ECO:0000313" key="2">
    <source>
        <dbReference type="EMBL" id="GFR28517.1"/>
    </source>
</evidence>
<dbReference type="OrthoDB" id="6437622at2759"/>
<accession>A0A8X6HQW2</accession>
<keyword evidence="3" id="KW-1185">Reference proteome</keyword>
<dbReference type="Proteomes" id="UP000887116">
    <property type="component" value="Unassembled WGS sequence"/>
</dbReference>
<dbReference type="EMBL" id="BMAO01009075">
    <property type="protein sequence ID" value="GFR28517.1"/>
    <property type="molecule type" value="Genomic_DNA"/>
</dbReference>
<evidence type="ECO:0000313" key="3">
    <source>
        <dbReference type="Proteomes" id="UP000887116"/>
    </source>
</evidence>
<dbReference type="AlphaFoldDB" id="A0A8X6HQW2"/>